<name>A0A3M6T907_POCDA</name>
<keyword evidence="2" id="KW-1185">Reference proteome</keyword>
<protein>
    <submittedName>
        <fullName evidence="1">Uncharacterized protein</fullName>
    </submittedName>
</protein>
<sequence>MCNETMKKISQGKFQPLKAPLTKRWEVATRNEKENCLKTAEMSCRLVCGVIAPNDPDKLYEARVTATEKRISHGILALTTAYKNAPTKNLKIQILSLYVLNYSTEELKKLHEPFEKLRSMIVTNVMKKVLPSSKNVDCIIEN</sequence>
<dbReference type="AlphaFoldDB" id="A0A3M6T907"/>
<gene>
    <name evidence="1" type="ORF">pdam_00020037</name>
</gene>
<evidence type="ECO:0000313" key="2">
    <source>
        <dbReference type="Proteomes" id="UP000275408"/>
    </source>
</evidence>
<comment type="caution">
    <text evidence="1">The sequence shown here is derived from an EMBL/GenBank/DDBJ whole genome shotgun (WGS) entry which is preliminary data.</text>
</comment>
<dbReference type="EMBL" id="RCHS01004072">
    <property type="protein sequence ID" value="RMX37819.1"/>
    <property type="molecule type" value="Genomic_DNA"/>
</dbReference>
<evidence type="ECO:0000313" key="1">
    <source>
        <dbReference type="EMBL" id="RMX37819.1"/>
    </source>
</evidence>
<accession>A0A3M6T907</accession>
<reference evidence="1 2" key="1">
    <citation type="journal article" date="2018" name="Sci. Rep.">
        <title>Comparative analysis of the Pocillopora damicornis genome highlights role of immune system in coral evolution.</title>
        <authorList>
            <person name="Cunning R."/>
            <person name="Bay R.A."/>
            <person name="Gillette P."/>
            <person name="Baker A.C."/>
            <person name="Traylor-Knowles N."/>
        </authorList>
    </citation>
    <scope>NUCLEOTIDE SEQUENCE [LARGE SCALE GENOMIC DNA]</scope>
    <source>
        <strain evidence="1">RSMAS</strain>
        <tissue evidence="1">Whole animal</tissue>
    </source>
</reference>
<proteinExistence type="predicted"/>
<organism evidence="1 2">
    <name type="scientific">Pocillopora damicornis</name>
    <name type="common">Cauliflower coral</name>
    <name type="synonym">Millepora damicornis</name>
    <dbReference type="NCBI Taxonomy" id="46731"/>
    <lineage>
        <taxon>Eukaryota</taxon>
        <taxon>Metazoa</taxon>
        <taxon>Cnidaria</taxon>
        <taxon>Anthozoa</taxon>
        <taxon>Hexacorallia</taxon>
        <taxon>Scleractinia</taxon>
        <taxon>Astrocoeniina</taxon>
        <taxon>Pocilloporidae</taxon>
        <taxon>Pocillopora</taxon>
    </lineage>
</organism>
<dbReference type="Proteomes" id="UP000275408">
    <property type="component" value="Unassembled WGS sequence"/>
</dbReference>